<sequence length="225" mass="25096">MGLFSGFCCCFPRSQAPTPDMIEQSPARPVPLQSGQNDHSQNHVHSQFPIGMVAYTGNLNIRNDEGYAPTTPLPRYTPRPMSIQEKAIEGHMHMRSSSELGPESNTNTLSDEKQRHLHEYDHRDSRDGVTADDVSSAFSFQSSYGNTSTATRETPPPPYSAGVSPTPSRRTTVSVSSAMLRQQQMVNIAQPQPVFQRPEWMVRSPRCSVDIGEEVGARRFSWESR</sequence>
<dbReference type="AlphaFoldDB" id="A0A1L9VZM6"/>
<protein>
    <submittedName>
        <fullName evidence="2">Uncharacterized protein</fullName>
    </submittedName>
</protein>
<accession>A0A1L9VZM6</accession>
<feature type="compositionally biased region" description="Polar residues" evidence="1">
    <location>
        <begin position="140"/>
        <end position="152"/>
    </location>
</feature>
<proteinExistence type="predicted"/>
<dbReference type="GeneID" id="34461648"/>
<dbReference type="RefSeq" id="XP_022406036.1">
    <property type="nucleotide sequence ID" value="XM_022545387.1"/>
</dbReference>
<gene>
    <name evidence="2" type="ORF">ASPGLDRAFT_41347</name>
</gene>
<dbReference type="Proteomes" id="UP000184300">
    <property type="component" value="Unassembled WGS sequence"/>
</dbReference>
<dbReference type="EMBL" id="KV878888">
    <property type="protein sequence ID" value="OJJ89374.1"/>
    <property type="molecule type" value="Genomic_DNA"/>
</dbReference>
<name>A0A1L9VZM6_ASPGL</name>
<dbReference type="VEuPathDB" id="FungiDB:ASPGLDRAFT_41347"/>
<evidence type="ECO:0000313" key="2">
    <source>
        <dbReference type="EMBL" id="OJJ89374.1"/>
    </source>
</evidence>
<feature type="region of interest" description="Disordered" evidence="1">
    <location>
        <begin position="18"/>
        <end position="41"/>
    </location>
</feature>
<evidence type="ECO:0000313" key="3">
    <source>
        <dbReference type="Proteomes" id="UP000184300"/>
    </source>
</evidence>
<reference evidence="3" key="1">
    <citation type="journal article" date="2017" name="Genome Biol.">
        <title>Comparative genomics reveals high biological diversity and specific adaptations in the industrially and medically important fungal genus Aspergillus.</title>
        <authorList>
            <person name="de Vries R.P."/>
            <person name="Riley R."/>
            <person name="Wiebenga A."/>
            <person name="Aguilar-Osorio G."/>
            <person name="Amillis S."/>
            <person name="Uchima C.A."/>
            <person name="Anderluh G."/>
            <person name="Asadollahi M."/>
            <person name="Askin M."/>
            <person name="Barry K."/>
            <person name="Battaglia E."/>
            <person name="Bayram O."/>
            <person name="Benocci T."/>
            <person name="Braus-Stromeyer S.A."/>
            <person name="Caldana C."/>
            <person name="Canovas D."/>
            <person name="Cerqueira G.C."/>
            <person name="Chen F."/>
            <person name="Chen W."/>
            <person name="Choi C."/>
            <person name="Clum A."/>
            <person name="Dos Santos R.A."/>
            <person name="Damasio A.R."/>
            <person name="Diallinas G."/>
            <person name="Emri T."/>
            <person name="Fekete E."/>
            <person name="Flipphi M."/>
            <person name="Freyberg S."/>
            <person name="Gallo A."/>
            <person name="Gournas C."/>
            <person name="Habgood R."/>
            <person name="Hainaut M."/>
            <person name="Harispe M.L."/>
            <person name="Henrissat B."/>
            <person name="Hilden K.S."/>
            <person name="Hope R."/>
            <person name="Hossain A."/>
            <person name="Karabika E."/>
            <person name="Karaffa L."/>
            <person name="Karanyi Z."/>
            <person name="Krasevec N."/>
            <person name="Kuo A."/>
            <person name="Kusch H."/>
            <person name="LaButti K."/>
            <person name="Lagendijk E.L."/>
            <person name="Lapidus A."/>
            <person name="Levasseur A."/>
            <person name="Lindquist E."/>
            <person name="Lipzen A."/>
            <person name="Logrieco A.F."/>
            <person name="MacCabe A."/>
            <person name="Maekelae M.R."/>
            <person name="Malavazi I."/>
            <person name="Melin P."/>
            <person name="Meyer V."/>
            <person name="Mielnichuk N."/>
            <person name="Miskei M."/>
            <person name="Molnar A.P."/>
            <person name="Mule G."/>
            <person name="Ngan C.Y."/>
            <person name="Orejas M."/>
            <person name="Orosz E."/>
            <person name="Ouedraogo J.P."/>
            <person name="Overkamp K.M."/>
            <person name="Park H.-S."/>
            <person name="Perrone G."/>
            <person name="Piumi F."/>
            <person name="Punt P.J."/>
            <person name="Ram A.F."/>
            <person name="Ramon A."/>
            <person name="Rauscher S."/>
            <person name="Record E."/>
            <person name="Riano-Pachon D.M."/>
            <person name="Robert V."/>
            <person name="Roehrig J."/>
            <person name="Ruller R."/>
            <person name="Salamov A."/>
            <person name="Salih N.S."/>
            <person name="Samson R.A."/>
            <person name="Sandor E."/>
            <person name="Sanguinetti M."/>
            <person name="Schuetze T."/>
            <person name="Sepcic K."/>
            <person name="Shelest E."/>
            <person name="Sherlock G."/>
            <person name="Sophianopoulou V."/>
            <person name="Squina F.M."/>
            <person name="Sun H."/>
            <person name="Susca A."/>
            <person name="Todd R.B."/>
            <person name="Tsang A."/>
            <person name="Unkles S.E."/>
            <person name="van de Wiele N."/>
            <person name="van Rossen-Uffink D."/>
            <person name="Oliveira J.V."/>
            <person name="Vesth T.C."/>
            <person name="Visser J."/>
            <person name="Yu J.-H."/>
            <person name="Zhou M."/>
            <person name="Andersen M.R."/>
            <person name="Archer D.B."/>
            <person name="Baker S.E."/>
            <person name="Benoit I."/>
            <person name="Brakhage A.A."/>
            <person name="Braus G.H."/>
            <person name="Fischer R."/>
            <person name="Frisvad J.C."/>
            <person name="Goldman G.H."/>
            <person name="Houbraken J."/>
            <person name="Oakley B."/>
            <person name="Pocsi I."/>
            <person name="Scazzocchio C."/>
            <person name="Seiboth B."/>
            <person name="vanKuyk P.A."/>
            <person name="Wortman J."/>
            <person name="Dyer P.S."/>
            <person name="Grigoriev I.V."/>
        </authorList>
    </citation>
    <scope>NUCLEOTIDE SEQUENCE [LARGE SCALE GENOMIC DNA]</scope>
    <source>
        <strain evidence="3">CBS 516.65</strain>
    </source>
</reference>
<dbReference type="STRING" id="1160497.A0A1L9VZM6"/>
<feature type="region of interest" description="Disordered" evidence="1">
    <location>
        <begin position="140"/>
        <end position="170"/>
    </location>
</feature>
<keyword evidence="3" id="KW-1185">Reference proteome</keyword>
<organism evidence="2 3">
    <name type="scientific">Aspergillus glaucus CBS 516.65</name>
    <dbReference type="NCBI Taxonomy" id="1160497"/>
    <lineage>
        <taxon>Eukaryota</taxon>
        <taxon>Fungi</taxon>
        <taxon>Dikarya</taxon>
        <taxon>Ascomycota</taxon>
        <taxon>Pezizomycotina</taxon>
        <taxon>Eurotiomycetes</taxon>
        <taxon>Eurotiomycetidae</taxon>
        <taxon>Eurotiales</taxon>
        <taxon>Aspergillaceae</taxon>
        <taxon>Aspergillus</taxon>
        <taxon>Aspergillus subgen. Aspergillus</taxon>
    </lineage>
</organism>
<evidence type="ECO:0000256" key="1">
    <source>
        <dbReference type="SAM" id="MobiDB-lite"/>
    </source>
</evidence>
<dbReference type="OrthoDB" id="4508018at2759"/>